<dbReference type="PANTHER" id="PTHR21301:SF12">
    <property type="match status" value="1"/>
</dbReference>
<dbReference type="Proteomes" id="UP001162483">
    <property type="component" value="Unassembled WGS sequence"/>
</dbReference>
<reference evidence="1" key="1">
    <citation type="submission" date="2023-05" db="EMBL/GenBank/DDBJ databases">
        <authorList>
            <person name="Stuckert A."/>
        </authorList>
    </citation>
    <scope>NUCLEOTIDE SEQUENCE</scope>
</reference>
<protein>
    <recommendedName>
        <fullName evidence="3">Reverse transcriptase domain-containing protein</fullName>
    </recommendedName>
</protein>
<dbReference type="PANTHER" id="PTHR21301">
    <property type="entry name" value="REVERSE TRANSCRIPTASE"/>
    <property type="match status" value="1"/>
</dbReference>
<accession>A0ABN9GUJ9</accession>
<keyword evidence="2" id="KW-1185">Reference proteome</keyword>
<proteinExistence type="predicted"/>
<sequence>MAQWEEDTIFKNHKQELIAYYRYIDDIILVWKGNETSLGQNCTHDIDYQEQSDILIKRFINKGYKKEYIVEERDRVGVLDRRILLTKSQNNNSMDNVMIIIMPYNKQYKDVQRIINKHWDILKLDKDLKDSIPENPRFIYKKAPNIRDKIVKNVLNPPKQNSLTFFSGNWIL</sequence>
<evidence type="ECO:0008006" key="3">
    <source>
        <dbReference type="Google" id="ProtNLM"/>
    </source>
</evidence>
<evidence type="ECO:0000313" key="2">
    <source>
        <dbReference type="Proteomes" id="UP001162483"/>
    </source>
</evidence>
<organism evidence="1 2">
    <name type="scientific">Staurois parvus</name>
    <dbReference type="NCBI Taxonomy" id="386267"/>
    <lineage>
        <taxon>Eukaryota</taxon>
        <taxon>Metazoa</taxon>
        <taxon>Chordata</taxon>
        <taxon>Craniata</taxon>
        <taxon>Vertebrata</taxon>
        <taxon>Euteleostomi</taxon>
        <taxon>Amphibia</taxon>
        <taxon>Batrachia</taxon>
        <taxon>Anura</taxon>
        <taxon>Neobatrachia</taxon>
        <taxon>Ranoidea</taxon>
        <taxon>Ranidae</taxon>
        <taxon>Staurois</taxon>
    </lineage>
</organism>
<name>A0ABN9GUJ9_9NEOB</name>
<gene>
    <name evidence="1" type="ORF">SPARVUS_LOCUS14827731</name>
</gene>
<dbReference type="EMBL" id="CATNWA010019410">
    <property type="protein sequence ID" value="CAI9613040.1"/>
    <property type="molecule type" value="Genomic_DNA"/>
</dbReference>
<evidence type="ECO:0000313" key="1">
    <source>
        <dbReference type="EMBL" id="CAI9613040.1"/>
    </source>
</evidence>
<comment type="caution">
    <text evidence="1">The sequence shown here is derived from an EMBL/GenBank/DDBJ whole genome shotgun (WGS) entry which is preliminary data.</text>
</comment>